<dbReference type="InterPro" id="IPR034556">
    <property type="entry name" value="tRNA_wybutosine-synthase"/>
</dbReference>
<keyword evidence="2" id="KW-0411">Iron-sulfur</keyword>
<dbReference type="GO" id="GO:0102521">
    <property type="term" value="F:tRNA-4-demethylwyosine synthase activity"/>
    <property type="evidence" value="ECO:0007669"/>
    <property type="project" value="UniProtKB-EC"/>
</dbReference>
<dbReference type="EMBL" id="JATAAI010000003">
    <property type="protein sequence ID" value="KAK1746966.1"/>
    <property type="molecule type" value="Genomic_DNA"/>
</dbReference>
<evidence type="ECO:0000256" key="5">
    <source>
        <dbReference type="SAM" id="MobiDB-lite"/>
    </source>
</evidence>
<evidence type="ECO:0000259" key="6">
    <source>
        <dbReference type="Pfam" id="PF08608"/>
    </source>
</evidence>
<accession>A0AAD9DGK9</accession>
<feature type="compositionally biased region" description="Acidic residues" evidence="5">
    <location>
        <begin position="310"/>
        <end position="342"/>
    </location>
</feature>
<comment type="cofactor">
    <cofactor evidence="1">
        <name>[4Fe-4S] cluster</name>
        <dbReference type="ChEBI" id="CHEBI:49883"/>
    </cofactor>
</comment>
<dbReference type="Gene3D" id="3.20.20.70">
    <property type="entry name" value="Aldolase class I"/>
    <property type="match status" value="2"/>
</dbReference>
<dbReference type="InterPro" id="IPR013785">
    <property type="entry name" value="Aldolase_TIM"/>
</dbReference>
<dbReference type="PANTHER" id="PTHR13930">
    <property type="entry name" value="S-ADENOSYL-L-METHIONINE-DEPENDENT TRNA 4-DEMETHYLWYOSINE SYNTHASE"/>
    <property type="match status" value="1"/>
</dbReference>
<feature type="compositionally biased region" description="Basic residues" evidence="5">
    <location>
        <begin position="693"/>
        <end position="703"/>
    </location>
</feature>
<dbReference type="Pfam" id="PF08608">
    <property type="entry name" value="Wyosine_form"/>
    <property type="match status" value="1"/>
</dbReference>
<evidence type="ECO:0000313" key="8">
    <source>
        <dbReference type="Proteomes" id="UP001224775"/>
    </source>
</evidence>
<keyword evidence="2" id="KW-0408">Iron</keyword>
<dbReference type="GO" id="GO:0051539">
    <property type="term" value="F:4 iron, 4 sulfur cluster binding"/>
    <property type="evidence" value="ECO:0007669"/>
    <property type="project" value="UniProtKB-KW"/>
</dbReference>
<keyword evidence="2" id="KW-0479">Metal-binding</keyword>
<keyword evidence="8" id="KW-1185">Reference proteome</keyword>
<protein>
    <submittedName>
        <fullName evidence="7">S-adenosyl-L-methionine-dependent tRNA 4-demethylwyosine synthase</fullName>
        <ecNumber evidence="7">4.1.3.44</ecNumber>
    </submittedName>
</protein>
<evidence type="ECO:0000256" key="1">
    <source>
        <dbReference type="ARBA" id="ARBA00001966"/>
    </source>
</evidence>
<keyword evidence="3" id="KW-0819">tRNA processing</keyword>
<dbReference type="AlphaFoldDB" id="A0AAD9DGK9"/>
<feature type="region of interest" description="Disordered" evidence="5">
    <location>
        <begin position="38"/>
        <end position="62"/>
    </location>
</feature>
<gene>
    <name evidence="7" type="ORF">QTG54_002310</name>
</gene>
<dbReference type="GO" id="GO:0031591">
    <property type="term" value="P:wybutosine biosynthetic process"/>
    <property type="evidence" value="ECO:0007669"/>
    <property type="project" value="TreeGrafter"/>
</dbReference>
<dbReference type="Proteomes" id="UP001224775">
    <property type="component" value="Unassembled WGS sequence"/>
</dbReference>
<sequence length="770" mass="85579">MKAGNKASSLSSLAVASVGAATLAVSLWMYHHNSNKNHKSDLASGDSEVDGGDAQKSKKDDMLHREIDIDGSMADGLGRILAKGTITIAYCSTTGTCEGFAKKNYKLVQLIQVSEVDWWDELLNNEGDADDIGGSVLSEISTDWRVAPEPLRSSSPELQLKVGAFGMGHLPMMHIRLESLLRKYSLAWLASWCTTLVSKNVGGKREGKAKSKSLMVGDSEVGDSEVVFEKWMNGIVNSVIPVGQNNVIDGKKKPNGNSKKQQHVEEKKKGEEDCACKSSGDTSKNEAGCCSNQNSEDNNEAGCCSNEKSDENDSMTDSLSEEEDYDDDDDDDSEGDVLDVEDMGNVIKSQSSSKKSREPKEMVTPKQAKALKKEGYRLIGTHSAVKLCRWTKHQLRGRGGCYKHTHYGITSYQCMEATPSLACANKCGMEMETDDPKMIVEEAVNMHVDMIKETRGIPGIQMDRWAEAHKSRWGAYHVPRINELLHELHDRKISTFLVTNGQHPQAINDLVPITQLYVSVDASTPESLEAVDRPLFKDAWDRLKTSLSCLKNKGQRTVKGVTFCGKSDASNLNMSNSPWHHEVLQFTKLLLKELNAIREGGDDLMPEYDLACEHKHSCSVLLARVDQFAVPDENDPTKRKWRTWIDYDKFQELAAKHAADPTFTFGVEDYVADTPSWAVAGADEEGFDPTDNRHRKKKKHPKYTKFDDDGIPTHDTFNEPLEEEEMLKLRNLMIEKKKIVGEATTVTELQGGERVIDDASLMFRGLTVSR</sequence>
<feature type="region of interest" description="Disordered" evidence="5">
    <location>
        <begin position="245"/>
        <end position="368"/>
    </location>
</feature>
<evidence type="ECO:0000256" key="3">
    <source>
        <dbReference type="ARBA" id="ARBA00022694"/>
    </source>
</evidence>
<evidence type="ECO:0000256" key="2">
    <source>
        <dbReference type="ARBA" id="ARBA00022485"/>
    </source>
</evidence>
<name>A0AAD9DGK9_9STRA</name>
<dbReference type="PANTHER" id="PTHR13930:SF0">
    <property type="entry name" value="S-ADENOSYL-L-METHIONINE-DEPENDENT TRNA 4-DEMETHYLWYOSINE SYNTHASE TYW1-RELATED"/>
    <property type="match status" value="1"/>
</dbReference>
<feature type="domain" description="tRNA wybutosine-synthesis" evidence="6">
    <location>
        <begin position="558"/>
        <end position="624"/>
    </location>
</feature>
<comment type="caution">
    <text evidence="7">The sequence shown here is derived from an EMBL/GenBank/DDBJ whole genome shotgun (WGS) entry which is preliminary data.</text>
</comment>
<feature type="region of interest" description="Disordered" evidence="5">
    <location>
        <begin position="683"/>
        <end position="719"/>
    </location>
</feature>
<feature type="compositionally biased region" description="Basic and acidic residues" evidence="5">
    <location>
        <begin position="53"/>
        <end position="62"/>
    </location>
</feature>
<keyword evidence="2" id="KW-0004">4Fe-4S</keyword>
<dbReference type="EC" id="4.1.3.44" evidence="7"/>
<keyword evidence="4 7" id="KW-0456">Lyase</keyword>
<evidence type="ECO:0000313" key="7">
    <source>
        <dbReference type="EMBL" id="KAK1746966.1"/>
    </source>
</evidence>
<evidence type="ECO:0000256" key="4">
    <source>
        <dbReference type="ARBA" id="ARBA00023239"/>
    </source>
</evidence>
<dbReference type="InterPro" id="IPR013917">
    <property type="entry name" value="tRNA_wybutosine-synth"/>
</dbReference>
<reference evidence="7" key="1">
    <citation type="submission" date="2023-06" db="EMBL/GenBank/DDBJ databases">
        <title>Survivors Of The Sea: Transcriptome response of Skeletonema marinoi to long-term dormancy.</title>
        <authorList>
            <person name="Pinder M.I.M."/>
            <person name="Kourtchenko O."/>
            <person name="Robertson E.K."/>
            <person name="Larsson T."/>
            <person name="Maumus F."/>
            <person name="Osuna-Cruz C.M."/>
            <person name="Vancaester E."/>
            <person name="Stenow R."/>
            <person name="Vandepoele K."/>
            <person name="Ploug H."/>
            <person name="Bruchert V."/>
            <person name="Godhe A."/>
            <person name="Topel M."/>
        </authorList>
    </citation>
    <scope>NUCLEOTIDE SEQUENCE</scope>
    <source>
        <strain evidence="7">R05AC</strain>
    </source>
</reference>
<feature type="compositionally biased region" description="Basic and acidic residues" evidence="5">
    <location>
        <begin position="262"/>
        <end position="275"/>
    </location>
</feature>
<proteinExistence type="predicted"/>
<organism evidence="7 8">
    <name type="scientific">Skeletonema marinoi</name>
    <dbReference type="NCBI Taxonomy" id="267567"/>
    <lineage>
        <taxon>Eukaryota</taxon>
        <taxon>Sar</taxon>
        <taxon>Stramenopiles</taxon>
        <taxon>Ochrophyta</taxon>
        <taxon>Bacillariophyta</taxon>
        <taxon>Coscinodiscophyceae</taxon>
        <taxon>Thalassiosirophycidae</taxon>
        <taxon>Thalassiosirales</taxon>
        <taxon>Skeletonemataceae</taxon>
        <taxon>Skeletonema</taxon>
        <taxon>Skeletonema marinoi-dohrnii complex</taxon>
    </lineage>
</organism>